<feature type="transmembrane region" description="Helical" evidence="8">
    <location>
        <begin position="294"/>
        <end position="314"/>
    </location>
</feature>
<dbReference type="Gene3D" id="1.20.1530.20">
    <property type="match status" value="1"/>
</dbReference>
<name>A0ABY4EA28_VITST</name>
<comment type="subcellular location">
    <subcellularLocation>
        <location evidence="1">Cell membrane</location>
        <topology evidence="1">Multi-pass membrane protein</topology>
    </subcellularLocation>
</comment>
<comment type="similarity">
    <text evidence="2">Belongs to the auxin efflux carrier (TC 2.A.69) family.</text>
</comment>
<dbReference type="RefSeq" id="WP_040755685.1">
    <property type="nucleotide sequence ID" value="NZ_CP091512.1"/>
</dbReference>
<dbReference type="EMBL" id="CP091512">
    <property type="protein sequence ID" value="UOO92611.1"/>
    <property type="molecule type" value="Genomic_DNA"/>
</dbReference>
<evidence type="ECO:0000256" key="6">
    <source>
        <dbReference type="ARBA" id="ARBA00022989"/>
    </source>
</evidence>
<evidence type="ECO:0000256" key="3">
    <source>
        <dbReference type="ARBA" id="ARBA00022448"/>
    </source>
</evidence>
<dbReference type="PANTHER" id="PTHR36838">
    <property type="entry name" value="AUXIN EFFLUX CARRIER FAMILY PROTEIN"/>
    <property type="match status" value="1"/>
</dbReference>
<dbReference type="Pfam" id="PF03547">
    <property type="entry name" value="Mem_trans"/>
    <property type="match status" value="1"/>
</dbReference>
<proteinExistence type="inferred from homology"/>
<organism evidence="9 10">
    <name type="scientific">Vitreoscilla stercoraria</name>
    <dbReference type="NCBI Taxonomy" id="61"/>
    <lineage>
        <taxon>Bacteria</taxon>
        <taxon>Pseudomonadati</taxon>
        <taxon>Pseudomonadota</taxon>
        <taxon>Betaproteobacteria</taxon>
        <taxon>Neisseriales</taxon>
        <taxon>Neisseriaceae</taxon>
        <taxon>Vitreoscilla</taxon>
    </lineage>
</organism>
<reference evidence="9" key="2">
    <citation type="journal article" date="2022" name="Res Sq">
        <title>Evolution of multicellular longitudinally dividing oral cavity symbionts (Neisseriaceae).</title>
        <authorList>
            <person name="Nyongesa S."/>
            <person name="Weber P."/>
            <person name="Bernet E."/>
            <person name="Pullido F."/>
            <person name="Nieckarz M."/>
            <person name="Delaby M."/>
            <person name="Nieves C."/>
            <person name="Viehboeck T."/>
            <person name="Krause N."/>
            <person name="Rivera-Millot A."/>
            <person name="Nakamura A."/>
            <person name="Vischer N."/>
            <person name="VanNieuwenhze M."/>
            <person name="Brun Y."/>
            <person name="Cava F."/>
            <person name="Bulgheresi S."/>
            <person name="Veyrier F."/>
        </authorList>
    </citation>
    <scope>NUCLEOTIDE SEQUENCE</scope>
    <source>
        <strain evidence="9">SAG 1488-6</strain>
    </source>
</reference>
<keyword evidence="5 8" id="KW-0812">Transmembrane</keyword>
<keyword evidence="7 8" id="KW-0472">Membrane</keyword>
<feature type="transmembrane region" description="Helical" evidence="8">
    <location>
        <begin position="205"/>
        <end position="224"/>
    </location>
</feature>
<keyword evidence="6 8" id="KW-1133">Transmembrane helix</keyword>
<sequence>MPWQSLWEATQFSLSVTLPNLILLSLGLWLRYRQQVDHHFCAQASNLVFNWSLPLLMFFSIVGSDADYRSQVDMVIAGVICALILFFACEWLAKKIIPEVRDRGVFVQGVYRGNTGIVGLAFCANAYGAEGIAIGAVMTGAMTFLYNILAVITLTRSLNPGKKVQWGHMLLQMVKNPLILSILIAIVWKYFAVPVPMVLNQTGHFLASMALPLALLCAGAAFDVKSVLKVSGVSQWSSVGRLVAAPVLAVMVGKAMGLEGVQFGVLFMMSATPVAAASYVMVKAMGGNDVAAANIVGITTFGAMFSAAIGLGLMRPLGWL</sequence>
<protein>
    <submittedName>
        <fullName evidence="9">AEC family transporter</fullName>
    </submittedName>
</protein>
<feature type="transmembrane region" description="Helical" evidence="8">
    <location>
        <begin position="12"/>
        <end position="32"/>
    </location>
</feature>
<keyword evidence="3" id="KW-0813">Transport</keyword>
<accession>A0ABY4EA28</accession>
<dbReference type="InterPro" id="IPR038770">
    <property type="entry name" value="Na+/solute_symporter_sf"/>
</dbReference>
<gene>
    <name evidence="9" type="ORF">LVJ81_00745</name>
</gene>
<dbReference type="PANTHER" id="PTHR36838:SF4">
    <property type="entry name" value="AUXIN EFFLUX CARRIER FAMILY PROTEIN"/>
    <property type="match status" value="1"/>
</dbReference>
<feature type="transmembrane region" description="Helical" evidence="8">
    <location>
        <begin position="263"/>
        <end position="282"/>
    </location>
</feature>
<evidence type="ECO:0000256" key="8">
    <source>
        <dbReference type="SAM" id="Phobius"/>
    </source>
</evidence>
<dbReference type="InterPro" id="IPR004776">
    <property type="entry name" value="Mem_transp_PIN-like"/>
</dbReference>
<evidence type="ECO:0000313" key="9">
    <source>
        <dbReference type="EMBL" id="UOO92611.1"/>
    </source>
</evidence>
<evidence type="ECO:0000313" key="10">
    <source>
        <dbReference type="Proteomes" id="UP000832034"/>
    </source>
</evidence>
<reference evidence="9" key="1">
    <citation type="submission" date="2021-12" db="EMBL/GenBank/DDBJ databases">
        <authorList>
            <person name="Veyrier F.J."/>
        </authorList>
    </citation>
    <scope>NUCLEOTIDE SEQUENCE</scope>
    <source>
        <strain evidence="9">SAG 1488-6</strain>
    </source>
</reference>
<evidence type="ECO:0000256" key="5">
    <source>
        <dbReference type="ARBA" id="ARBA00022692"/>
    </source>
</evidence>
<feature type="transmembrane region" description="Helical" evidence="8">
    <location>
        <begin position="44"/>
        <end position="62"/>
    </location>
</feature>
<evidence type="ECO:0000256" key="7">
    <source>
        <dbReference type="ARBA" id="ARBA00023136"/>
    </source>
</evidence>
<dbReference type="Proteomes" id="UP000832034">
    <property type="component" value="Chromosome"/>
</dbReference>
<feature type="transmembrane region" description="Helical" evidence="8">
    <location>
        <begin position="133"/>
        <end position="155"/>
    </location>
</feature>
<keyword evidence="10" id="KW-1185">Reference proteome</keyword>
<evidence type="ECO:0000256" key="2">
    <source>
        <dbReference type="ARBA" id="ARBA00010145"/>
    </source>
</evidence>
<keyword evidence="4" id="KW-1003">Cell membrane</keyword>
<evidence type="ECO:0000256" key="4">
    <source>
        <dbReference type="ARBA" id="ARBA00022475"/>
    </source>
</evidence>
<feature type="transmembrane region" description="Helical" evidence="8">
    <location>
        <begin position="74"/>
        <end position="93"/>
    </location>
</feature>
<feature type="transmembrane region" description="Helical" evidence="8">
    <location>
        <begin position="176"/>
        <end position="193"/>
    </location>
</feature>
<evidence type="ECO:0000256" key="1">
    <source>
        <dbReference type="ARBA" id="ARBA00004651"/>
    </source>
</evidence>